<evidence type="ECO:0000256" key="1">
    <source>
        <dbReference type="SAM" id="SignalP"/>
    </source>
</evidence>
<dbReference type="Gene3D" id="3.40.33.10">
    <property type="entry name" value="CAP"/>
    <property type="match status" value="1"/>
</dbReference>
<organism evidence="3 4">
    <name type="scientific">Paenibacillus motobuensis</name>
    <dbReference type="NCBI Taxonomy" id="295324"/>
    <lineage>
        <taxon>Bacteria</taxon>
        <taxon>Bacillati</taxon>
        <taxon>Bacillota</taxon>
        <taxon>Bacilli</taxon>
        <taxon>Bacillales</taxon>
        <taxon>Paenibacillaceae</taxon>
        <taxon>Paenibacillus</taxon>
    </lineage>
</organism>
<feature type="domain" description="SLH" evidence="2">
    <location>
        <begin position="502"/>
        <end position="557"/>
    </location>
</feature>
<keyword evidence="1" id="KW-0732">Signal</keyword>
<name>A0ABP3I2S4_9BACL</name>
<keyword evidence="4" id="KW-1185">Reference proteome</keyword>
<dbReference type="RefSeq" id="WP_343860433.1">
    <property type="nucleotide sequence ID" value="NZ_BAAACX010000008.1"/>
</dbReference>
<proteinExistence type="predicted"/>
<sequence length="557" mass="62165">MDKKIAFRKLAKPIRSKGGILTIAAAAAVLMTTILSANAAYAKHNVNEHVQQHTRAEIVQKMKEYVSERSDEEYLWEEAYEEKPDINSSYSPGKLKEAYIREGLKAVNWVRYLAGLPDDIEADLTLGNQQQAAALLNAVHGELNHYPTQPQGMSASLYSLGANGAKSSNIAYGADNFMEAVVDLYMADSSTGNIDRVGHRRWILNPSMKKTMFGAALGQSGTHEVAYSNMYSFDKSRPAGEVTYEYIAWPAAGQFPLEVWHDKDPWSISLNPDIYDNTKTSSVTVKMTRQSDGKVWSFSAEDRDKAGKYFTVDKGGYGIPYCIIFRPDLPMEYKAEDQFHIEVTGLYNKGSGQPLSLSYDTQFFKAKQETEQPIEQPMSPTVNTVQISPWAKEDYQKLSEHSLLEGLEGNNHASQISRKEFTYIAFNLYKYKSGYEMQGIESPFSDIDQDRVSHAARLGLIQGTSEGKFSPEQKLTRQEAVIMLMNLYKKLGGDVSALKGTSSAFADDAAIAAWAKQDAYAAYQLGLIQGMGKNQFRPKDNLTKEQAYVMLAKLLDK</sequence>
<reference evidence="4" key="1">
    <citation type="journal article" date="2019" name="Int. J. Syst. Evol. Microbiol.">
        <title>The Global Catalogue of Microorganisms (GCM) 10K type strain sequencing project: providing services to taxonomists for standard genome sequencing and annotation.</title>
        <authorList>
            <consortium name="The Broad Institute Genomics Platform"/>
            <consortium name="The Broad Institute Genome Sequencing Center for Infectious Disease"/>
            <person name="Wu L."/>
            <person name="Ma J."/>
        </authorList>
    </citation>
    <scope>NUCLEOTIDE SEQUENCE [LARGE SCALE GENOMIC DNA]</scope>
    <source>
        <strain evidence="4">JCM 12774</strain>
    </source>
</reference>
<dbReference type="PROSITE" id="PS51272">
    <property type="entry name" value="SLH"/>
    <property type="match status" value="2"/>
</dbReference>
<feature type="signal peptide" evidence="1">
    <location>
        <begin position="1"/>
        <end position="39"/>
    </location>
</feature>
<dbReference type="InterPro" id="IPR035940">
    <property type="entry name" value="CAP_sf"/>
</dbReference>
<dbReference type="Proteomes" id="UP001500340">
    <property type="component" value="Unassembled WGS sequence"/>
</dbReference>
<feature type="chain" id="PRO_5045358873" description="SLH domain-containing protein" evidence="1">
    <location>
        <begin position="40"/>
        <end position="557"/>
    </location>
</feature>
<comment type="caution">
    <text evidence="3">The sequence shown here is derived from an EMBL/GenBank/DDBJ whole genome shotgun (WGS) entry which is preliminary data.</text>
</comment>
<gene>
    <name evidence="3" type="ORF">GCM10008933_19640</name>
</gene>
<dbReference type="CDD" id="cd05379">
    <property type="entry name" value="CAP_bacterial"/>
    <property type="match status" value="1"/>
</dbReference>
<dbReference type="Pfam" id="PF00395">
    <property type="entry name" value="SLH"/>
    <property type="match status" value="2"/>
</dbReference>
<evidence type="ECO:0000313" key="3">
    <source>
        <dbReference type="EMBL" id="GAA0388738.1"/>
    </source>
</evidence>
<accession>A0ABP3I2S4</accession>
<evidence type="ECO:0000259" key="2">
    <source>
        <dbReference type="PROSITE" id="PS51272"/>
    </source>
</evidence>
<evidence type="ECO:0000313" key="4">
    <source>
        <dbReference type="Proteomes" id="UP001500340"/>
    </source>
</evidence>
<dbReference type="InterPro" id="IPR001119">
    <property type="entry name" value="SLH_dom"/>
</dbReference>
<dbReference type="EMBL" id="BAAACX010000008">
    <property type="protein sequence ID" value="GAA0388738.1"/>
    <property type="molecule type" value="Genomic_DNA"/>
</dbReference>
<protein>
    <recommendedName>
        <fullName evidence="2">SLH domain-containing protein</fullName>
    </recommendedName>
</protein>
<feature type="domain" description="SLH" evidence="2">
    <location>
        <begin position="435"/>
        <end position="498"/>
    </location>
</feature>